<evidence type="ECO:0000313" key="3">
    <source>
        <dbReference type="EMBL" id="OWM66238.1"/>
    </source>
</evidence>
<organism evidence="3 4">
    <name type="scientific">Punica granatum</name>
    <name type="common">Pomegranate</name>
    <dbReference type="NCBI Taxonomy" id="22663"/>
    <lineage>
        <taxon>Eukaryota</taxon>
        <taxon>Viridiplantae</taxon>
        <taxon>Streptophyta</taxon>
        <taxon>Embryophyta</taxon>
        <taxon>Tracheophyta</taxon>
        <taxon>Spermatophyta</taxon>
        <taxon>Magnoliopsida</taxon>
        <taxon>eudicotyledons</taxon>
        <taxon>Gunneridae</taxon>
        <taxon>Pentapetalae</taxon>
        <taxon>rosids</taxon>
        <taxon>malvids</taxon>
        <taxon>Myrtales</taxon>
        <taxon>Lythraceae</taxon>
        <taxon>Punica</taxon>
    </lineage>
</organism>
<dbReference type="PROSITE" id="PS51375">
    <property type="entry name" value="PPR"/>
    <property type="match status" value="1"/>
</dbReference>
<dbReference type="InterPro" id="IPR011990">
    <property type="entry name" value="TPR-like_helical_dom_sf"/>
</dbReference>
<gene>
    <name evidence="3" type="ORF">CDL15_Pgr013455</name>
</gene>
<keyword evidence="1" id="KW-0677">Repeat</keyword>
<feature type="repeat" description="PPR" evidence="2">
    <location>
        <begin position="123"/>
        <end position="157"/>
    </location>
</feature>
<dbReference type="Pfam" id="PF01535">
    <property type="entry name" value="PPR"/>
    <property type="match status" value="3"/>
</dbReference>
<accession>A0A218W192</accession>
<dbReference type="NCBIfam" id="TIGR00756">
    <property type="entry name" value="PPR"/>
    <property type="match status" value="1"/>
</dbReference>
<evidence type="ECO:0000256" key="1">
    <source>
        <dbReference type="ARBA" id="ARBA00022737"/>
    </source>
</evidence>
<dbReference type="GO" id="GO:0003723">
    <property type="term" value="F:RNA binding"/>
    <property type="evidence" value="ECO:0007669"/>
    <property type="project" value="InterPro"/>
</dbReference>
<dbReference type="Proteomes" id="UP000197138">
    <property type="component" value="Unassembled WGS sequence"/>
</dbReference>
<dbReference type="EMBL" id="MTKT01005554">
    <property type="protein sequence ID" value="OWM66238.1"/>
    <property type="molecule type" value="Genomic_DNA"/>
</dbReference>
<reference evidence="4" key="1">
    <citation type="journal article" date="2017" name="Plant J.">
        <title>The pomegranate (Punica granatum L.) genome and the genomics of punicalagin biosynthesis.</title>
        <authorList>
            <person name="Qin G."/>
            <person name="Xu C."/>
            <person name="Ming R."/>
            <person name="Tang H."/>
            <person name="Guyot R."/>
            <person name="Kramer E.M."/>
            <person name="Hu Y."/>
            <person name="Yi X."/>
            <person name="Qi Y."/>
            <person name="Xu X."/>
            <person name="Gao Z."/>
            <person name="Pan H."/>
            <person name="Jian J."/>
            <person name="Tian Y."/>
            <person name="Yue Z."/>
            <person name="Xu Y."/>
        </authorList>
    </citation>
    <scope>NUCLEOTIDE SEQUENCE [LARGE SCALE GENOMIC DNA]</scope>
    <source>
        <strain evidence="4">cv. Dabenzi</strain>
    </source>
</reference>
<evidence type="ECO:0000313" key="4">
    <source>
        <dbReference type="Proteomes" id="UP000197138"/>
    </source>
</evidence>
<dbReference type="PANTHER" id="PTHR47926:SF494">
    <property type="entry name" value="DYW DOMAIN-CONTAINING PROTEIN"/>
    <property type="match status" value="1"/>
</dbReference>
<dbReference type="InterPro" id="IPR046960">
    <property type="entry name" value="PPR_At4g14850-like_plant"/>
</dbReference>
<sequence>MDEINTEAPTVMLGGYVNNGDIEKSLSLFKVLPIKDVTSWTTIIHGLMQNGQERTALELLFEKKLGQIFDEVTFSIALRVHAYTEKVGHNLDVPLRSLIIDMYCKCESLGDATLIFEGGKDTRVALWTSMISGLPANGRGKEAVNLFNLMINEGINQTK</sequence>
<proteinExistence type="predicted"/>
<dbReference type="AlphaFoldDB" id="A0A218W192"/>
<dbReference type="Gene3D" id="1.25.40.10">
    <property type="entry name" value="Tetratricopeptide repeat domain"/>
    <property type="match status" value="1"/>
</dbReference>
<name>A0A218W192_PUNGR</name>
<protein>
    <submittedName>
        <fullName evidence="3">Uncharacterized protein</fullName>
    </submittedName>
</protein>
<dbReference type="GO" id="GO:0009451">
    <property type="term" value="P:RNA modification"/>
    <property type="evidence" value="ECO:0007669"/>
    <property type="project" value="InterPro"/>
</dbReference>
<dbReference type="PANTHER" id="PTHR47926">
    <property type="entry name" value="PENTATRICOPEPTIDE REPEAT-CONTAINING PROTEIN"/>
    <property type="match status" value="1"/>
</dbReference>
<evidence type="ECO:0000256" key="2">
    <source>
        <dbReference type="PROSITE-ProRule" id="PRU00708"/>
    </source>
</evidence>
<dbReference type="InterPro" id="IPR002885">
    <property type="entry name" value="PPR_rpt"/>
</dbReference>
<comment type="caution">
    <text evidence="3">The sequence shown here is derived from an EMBL/GenBank/DDBJ whole genome shotgun (WGS) entry which is preliminary data.</text>
</comment>